<reference evidence="1 2" key="1">
    <citation type="submission" date="2018-11" db="EMBL/GenBank/DDBJ databases">
        <authorList>
            <consortium name="Pathogen Informatics"/>
        </authorList>
    </citation>
    <scope>NUCLEOTIDE SEQUENCE [LARGE SCALE GENOMIC DNA]</scope>
</reference>
<gene>
    <name evidence="1" type="ORF">DILT_LOCUS9723</name>
</gene>
<keyword evidence="2" id="KW-1185">Reference proteome</keyword>
<dbReference type="Gene3D" id="1.25.50.20">
    <property type="match status" value="1"/>
</dbReference>
<protein>
    <submittedName>
        <fullName evidence="1">Uncharacterized protein</fullName>
    </submittedName>
</protein>
<proteinExistence type="predicted"/>
<evidence type="ECO:0000313" key="2">
    <source>
        <dbReference type="Proteomes" id="UP000281553"/>
    </source>
</evidence>
<organism evidence="1 2">
    <name type="scientific">Dibothriocephalus latus</name>
    <name type="common">Fish tapeworm</name>
    <name type="synonym">Diphyllobothrium latum</name>
    <dbReference type="NCBI Taxonomy" id="60516"/>
    <lineage>
        <taxon>Eukaryota</taxon>
        <taxon>Metazoa</taxon>
        <taxon>Spiralia</taxon>
        <taxon>Lophotrochozoa</taxon>
        <taxon>Platyhelminthes</taxon>
        <taxon>Cestoda</taxon>
        <taxon>Eucestoda</taxon>
        <taxon>Diphyllobothriidea</taxon>
        <taxon>Diphyllobothriidae</taxon>
        <taxon>Dibothriocephalus</taxon>
    </lineage>
</organism>
<dbReference type="EMBL" id="UYRU01057691">
    <property type="protein sequence ID" value="VDN13892.1"/>
    <property type="molecule type" value="Genomic_DNA"/>
</dbReference>
<dbReference type="AlphaFoldDB" id="A0A3P7P0I3"/>
<accession>A0A3P7P0I3</accession>
<name>A0A3P7P0I3_DIBLA</name>
<sequence length="97" mass="10531">MLGAAGSETVVKEAFARFDRHYKAIVENATGDAHKPEDVIPADLRVAIYSTVIRHGGEEEFNRLLCLVLLRILLTAVRLLVVLESGSLMAELGACVP</sequence>
<evidence type="ECO:0000313" key="1">
    <source>
        <dbReference type="EMBL" id="VDN13892.1"/>
    </source>
</evidence>
<dbReference type="Proteomes" id="UP000281553">
    <property type="component" value="Unassembled WGS sequence"/>
</dbReference>